<dbReference type="EMBL" id="JAMZIH010004880">
    <property type="protein sequence ID" value="KAJ1676128.1"/>
    <property type="molecule type" value="Genomic_DNA"/>
</dbReference>
<reference evidence="1" key="1">
    <citation type="submission" date="2022-06" db="EMBL/GenBank/DDBJ databases">
        <title>Phylogenomic reconstructions and comparative analyses of Kickxellomycotina fungi.</title>
        <authorList>
            <person name="Reynolds N.K."/>
            <person name="Stajich J.E."/>
            <person name="Barry K."/>
            <person name="Grigoriev I.V."/>
            <person name="Crous P."/>
            <person name="Smith M.E."/>
        </authorList>
    </citation>
    <scope>NUCLEOTIDE SEQUENCE</scope>
    <source>
        <strain evidence="1">RSA 2271</strain>
    </source>
</reference>
<evidence type="ECO:0000313" key="2">
    <source>
        <dbReference type="Proteomes" id="UP001145114"/>
    </source>
</evidence>
<gene>
    <name evidence="1" type="ORF">EV182_008816</name>
</gene>
<keyword evidence="2" id="KW-1185">Reference proteome</keyword>
<comment type="caution">
    <text evidence="1">The sequence shown here is derived from an EMBL/GenBank/DDBJ whole genome shotgun (WGS) entry which is preliminary data.</text>
</comment>
<evidence type="ECO:0000313" key="1">
    <source>
        <dbReference type="EMBL" id="KAJ1676128.1"/>
    </source>
</evidence>
<organism evidence="1 2">
    <name type="scientific">Spiromyces aspiralis</name>
    <dbReference type="NCBI Taxonomy" id="68401"/>
    <lineage>
        <taxon>Eukaryota</taxon>
        <taxon>Fungi</taxon>
        <taxon>Fungi incertae sedis</taxon>
        <taxon>Zoopagomycota</taxon>
        <taxon>Kickxellomycotina</taxon>
        <taxon>Kickxellomycetes</taxon>
        <taxon>Kickxellales</taxon>
        <taxon>Kickxellaceae</taxon>
        <taxon>Spiromyces</taxon>
    </lineage>
</organism>
<dbReference type="Proteomes" id="UP001145114">
    <property type="component" value="Unassembled WGS sequence"/>
</dbReference>
<feature type="non-terminal residue" evidence="1">
    <location>
        <position position="65"/>
    </location>
</feature>
<proteinExistence type="predicted"/>
<name>A0ACC1HK09_9FUNG</name>
<accession>A0ACC1HK09</accession>
<feature type="non-terminal residue" evidence="1">
    <location>
        <position position="1"/>
    </location>
</feature>
<protein>
    <submittedName>
        <fullName evidence="1">Uncharacterized protein</fullName>
    </submittedName>
</protein>
<sequence>ATTSPLSTTLLDPLLPGSGGTAHMSMMAENMVYSKMSYLEHIVSKVKSTLDSQAHAYKDVAYQIA</sequence>